<dbReference type="PIRSF" id="PIRSF006487">
    <property type="entry name" value="GcvT"/>
    <property type="match status" value="1"/>
</dbReference>
<dbReference type="EMBL" id="JAJAXM010000016">
    <property type="protein sequence ID" value="MCG9026136.1"/>
    <property type="molecule type" value="Genomic_DNA"/>
</dbReference>
<dbReference type="InterPro" id="IPR006223">
    <property type="entry name" value="GcvT"/>
</dbReference>
<keyword evidence="4 7" id="KW-0808">Transferase</keyword>
<dbReference type="Proteomes" id="UP000197424">
    <property type="component" value="Chromosome"/>
</dbReference>
<dbReference type="PANTHER" id="PTHR43757:SF2">
    <property type="entry name" value="AMINOMETHYLTRANSFERASE, MITOCHONDRIAL"/>
    <property type="match status" value="1"/>
</dbReference>
<comment type="subunit">
    <text evidence="7">The glycine cleavage system is composed of four proteins: P, T, L and H.</text>
</comment>
<comment type="similarity">
    <text evidence="1 7">Belongs to the GcvT family.</text>
</comment>
<dbReference type="NCBIfam" id="NF001567">
    <property type="entry name" value="PRK00389.1"/>
    <property type="match status" value="1"/>
</dbReference>
<dbReference type="GO" id="GO:0005829">
    <property type="term" value="C:cytosol"/>
    <property type="evidence" value="ECO:0007669"/>
    <property type="project" value="TreeGrafter"/>
</dbReference>
<dbReference type="FunFam" id="4.10.1250.10:FF:000001">
    <property type="entry name" value="Aminomethyltransferase"/>
    <property type="match status" value="1"/>
</dbReference>
<evidence type="ECO:0000313" key="13">
    <source>
        <dbReference type="Proteomes" id="UP000197424"/>
    </source>
</evidence>
<evidence type="ECO:0000259" key="9">
    <source>
        <dbReference type="Pfam" id="PF01571"/>
    </source>
</evidence>
<evidence type="ECO:0000256" key="5">
    <source>
        <dbReference type="ARBA" id="ARBA00031395"/>
    </source>
</evidence>
<accession>A0A248LM58</accession>
<reference evidence="11" key="1">
    <citation type="journal article" date="2017" name="J. Antimicrob. Chemother.">
        <title>Emergence and genomic analysis of MDR Laribacter hongkongensis strain HLGZ1 from Guangzhou, China.</title>
        <authorList>
            <person name="Wu H.K."/>
            <person name="Chen J.H."/>
            <person name="Yang L."/>
            <person name="Li A.R."/>
            <person name="Su D.H."/>
            <person name="Lin Y.P."/>
            <person name="Chen D.Q."/>
        </authorList>
    </citation>
    <scope>NUCLEOTIDE SEQUENCE</scope>
    <source>
        <strain evidence="11">HLGZ1</strain>
    </source>
</reference>
<evidence type="ECO:0000256" key="1">
    <source>
        <dbReference type="ARBA" id="ARBA00008609"/>
    </source>
</evidence>
<keyword evidence="3 7" id="KW-0032">Aminotransferase</keyword>
<dbReference type="NCBIfam" id="TIGR00528">
    <property type="entry name" value="gcvT"/>
    <property type="match status" value="1"/>
</dbReference>
<dbReference type="Proteomes" id="UP001200247">
    <property type="component" value="Unassembled WGS sequence"/>
</dbReference>
<evidence type="ECO:0000259" key="10">
    <source>
        <dbReference type="Pfam" id="PF08669"/>
    </source>
</evidence>
<dbReference type="FunFam" id="3.30.70.1400:FF:000001">
    <property type="entry name" value="Aminomethyltransferase"/>
    <property type="match status" value="1"/>
</dbReference>
<dbReference type="OrthoDB" id="9774591at2"/>
<dbReference type="GO" id="GO:0004047">
    <property type="term" value="F:aminomethyltransferase activity"/>
    <property type="evidence" value="ECO:0007669"/>
    <property type="project" value="UniProtKB-UniRule"/>
</dbReference>
<gene>
    <name evidence="7 12" type="primary">gcvT</name>
    <name evidence="12" type="ORF">LH440_09530</name>
    <name evidence="11" type="ORF">LHGZ1_2740</name>
</gene>
<evidence type="ECO:0000256" key="6">
    <source>
        <dbReference type="ARBA" id="ARBA00047665"/>
    </source>
</evidence>
<dbReference type="GO" id="GO:0019464">
    <property type="term" value="P:glycine decarboxylation via glycine cleavage system"/>
    <property type="evidence" value="ECO:0007669"/>
    <property type="project" value="UniProtKB-UniRule"/>
</dbReference>
<dbReference type="Gene3D" id="3.30.1360.120">
    <property type="entry name" value="Probable tRNA modification gtpase trme, domain 1"/>
    <property type="match status" value="1"/>
</dbReference>
<sequence>MTAALSKTPFHALHLAAGAKMVPFGGWDMPIHYGSQLKEHEIVRTDAGMFDVSHMTVVDLTGPDAQAYLRRLIANDVAKLAPLGKALYSGMLNAAGGVIDDLIVYLTAWGYRVVVNAATRDKDLAWMQAQAASFDVTLTERPELAMLAVQGPSAISKFCAARPACAALVQSLSIFQGLPCCTDGPDGWFVARTGYTGEDGLEIMLPAADAAALWQDLLAAGVAPCGLGARDTLRMEAGMNLYGHDMDESISPLKAGMGWTIDLKDAGRQFIGRDVIEAQKARGVSMKQVGLVLEGRGVLREGMKVVVDGAGEGITTSGTFSPTLKQAIAIARVPAATTDRAAVEVRGQLVAARVVKLPFVRNGKKVFD</sequence>
<dbReference type="PANTHER" id="PTHR43757">
    <property type="entry name" value="AMINOMETHYLTRANSFERASE"/>
    <property type="match status" value="1"/>
</dbReference>
<keyword evidence="11" id="KW-0489">Methyltransferase</keyword>
<evidence type="ECO:0000256" key="4">
    <source>
        <dbReference type="ARBA" id="ARBA00022679"/>
    </source>
</evidence>
<dbReference type="Gene3D" id="4.10.1250.10">
    <property type="entry name" value="Aminomethyltransferase fragment"/>
    <property type="match status" value="1"/>
</dbReference>
<feature type="binding site" evidence="8">
    <location>
        <position position="202"/>
    </location>
    <ligand>
        <name>substrate</name>
    </ligand>
</feature>
<evidence type="ECO:0000313" key="11">
    <source>
        <dbReference type="EMBL" id="ASJ25571.1"/>
    </source>
</evidence>
<dbReference type="Gene3D" id="3.30.70.1400">
    <property type="entry name" value="Aminomethyltransferase beta-barrel domains"/>
    <property type="match status" value="1"/>
</dbReference>
<evidence type="ECO:0000256" key="3">
    <source>
        <dbReference type="ARBA" id="ARBA00022576"/>
    </source>
</evidence>
<dbReference type="RefSeq" id="WP_088861374.1">
    <property type="nucleotide sequence ID" value="NZ_CP022115.1"/>
</dbReference>
<feature type="domain" description="GCVT N-terminal" evidence="9">
    <location>
        <begin position="10"/>
        <end position="264"/>
    </location>
</feature>
<dbReference type="Pfam" id="PF01571">
    <property type="entry name" value="GCV_T"/>
    <property type="match status" value="1"/>
</dbReference>
<dbReference type="GO" id="GO:0008483">
    <property type="term" value="F:transaminase activity"/>
    <property type="evidence" value="ECO:0007669"/>
    <property type="project" value="UniProtKB-KW"/>
</dbReference>
<feature type="domain" description="Aminomethyltransferase C-terminal" evidence="10">
    <location>
        <begin position="287"/>
        <end position="360"/>
    </location>
</feature>
<comment type="catalytic activity">
    <reaction evidence="6 7">
        <text>N(6)-[(R)-S(8)-aminomethyldihydrolipoyl]-L-lysyl-[protein] + (6S)-5,6,7,8-tetrahydrofolate = N(6)-[(R)-dihydrolipoyl]-L-lysyl-[protein] + (6R)-5,10-methylene-5,6,7,8-tetrahydrofolate + NH4(+)</text>
        <dbReference type="Rhea" id="RHEA:16945"/>
        <dbReference type="Rhea" id="RHEA-COMP:10475"/>
        <dbReference type="Rhea" id="RHEA-COMP:10492"/>
        <dbReference type="ChEBI" id="CHEBI:15636"/>
        <dbReference type="ChEBI" id="CHEBI:28938"/>
        <dbReference type="ChEBI" id="CHEBI:57453"/>
        <dbReference type="ChEBI" id="CHEBI:83100"/>
        <dbReference type="ChEBI" id="CHEBI:83143"/>
        <dbReference type="EC" id="2.1.2.10"/>
    </reaction>
</comment>
<dbReference type="InterPro" id="IPR006222">
    <property type="entry name" value="GCVT_N"/>
</dbReference>
<reference evidence="13" key="2">
    <citation type="submission" date="2017-06" db="EMBL/GenBank/DDBJ databases">
        <title>Whole genome sequence of Laribacter hongkongensis LHGZ1.</title>
        <authorList>
            <person name="Chen D."/>
            <person name="Wu H."/>
            <person name="Chen J."/>
        </authorList>
    </citation>
    <scope>NUCLEOTIDE SEQUENCE [LARGE SCALE GENOMIC DNA]</scope>
    <source>
        <strain evidence="13">LHGZ1</strain>
    </source>
</reference>
<dbReference type="Pfam" id="PF08669">
    <property type="entry name" value="GCV_T_C"/>
    <property type="match status" value="1"/>
</dbReference>
<dbReference type="HAMAP" id="MF_00259">
    <property type="entry name" value="GcvT"/>
    <property type="match status" value="1"/>
</dbReference>
<dbReference type="GO" id="GO:0008168">
    <property type="term" value="F:methyltransferase activity"/>
    <property type="evidence" value="ECO:0007669"/>
    <property type="project" value="UniProtKB-KW"/>
</dbReference>
<protein>
    <recommendedName>
        <fullName evidence="2 7">Aminomethyltransferase</fullName>
        <ecNumber evidence="2 7">2.1.2.10</ecNumber>
    </recommendedName>
    <alternativeName>
        <fullName evidence="5 7">Glycine cleavage system T protein</fullName>
    </alternativeName>
</protein>
<dbReference type="InterPro" id="IPR013977">
    <property type="entry name" value="GcvT_C"/>
</dbReference>
<dbReference type="InterPro" id="IPR028896">
    <property type="entry name" value="GcvT/YgfZ/DmdA"/>
</dbReference>
<dbReference type="SUPFAM" id="SSF103025">
    <property type="entry name" value="Folate-binding domain"/>
    <property type="match status" value="1"/>
</dbReference>
<name>A0A248LM58_9NEIS</name>
<evidence type="ECO:0000256" key="8">
    <source>
        <dbReference type="PIRSR" id="PIRSR006487-1"/>
    </source>
</evidence>
<dbReference type="EC" id="2.1.2.10" evidence="2 7"/>
<dbReference type="InterPro" id="IPR022903">
    <property type="entry name" value="GcvT_bac"/>
</dbReference>
<dbReference type="InterPro" id="IPR029043">
    <property type="entry name" value="GcvT/YgfZ_C"/>
</dbReference>
<comment type="function">
    <text evidence="7">The glycine cleavage system catalyzes the degradation of glycine.</text>
</comment>
<reference evidence="11" key="3">
    <citation type="submission" date="2017-06" db="EMBL/GenBank/DDBJ databases">
        <authorList>
            <person name="Kim H.J."/>
            <person name="Triplett B.A."/>
        </authorList>
    </citation>
    <scope>NUCLEOTIDE SEQUENCE</scope>
    <source>
        <strain evidence="11">HLGZ1</strain>
    </source>
</reference>
<reference evidence="12 14" key="4">
    <citation type="submission" date="2021-10" db="EMBL/GenBank/DDBJ databases">
        <title>Whole-genome sequencing analysis of Laribacter hongkongensis: virulence gene profiles, carbohydrate-active enzyme prediction, and antimicrobial resistance characterization.</title>
        <authorList>
            <person name="Yuan P."/>
            <person name="Zhan Y."/>
            <person name="Chen D."/>
        </authorList>
    </citation>
    <scope>NUCLEOTIDE SEQUENCE [LARGE SCALE GENOMIC DNA]</scope>
    <source>
        <strain evidence="12 14">W67</strain>
    </source>
</reference>
<dbReference type="GO" id="GO:0005960">
    <property type="term" value="C:glycine cleavage complex"/>
    <property type="evidence" value="ECO:0007669"/>
    <property type="project" value="InterPro"/>
</dbReference>
<evidence type="ECO:0000313" key="14">
    <source>
        <dbReference type="Proteomes" id="UP001200247"/>
    </source>
</evidence>
<evidence type="ECO:0000256" key="7">
    <source>
        <dbReference type="HAMAP-Rule" id="MF_00259"/>
    </source>
</evidence>
<dbReference type="GO" id="GO:0032259">
    <property type="term" value="P:methylation"/>
    <property type="evidence" value="ECO:0007669"/>
    <property type="project" value="UniProtKB-KW"/>
</dbReference>
<dbReference type="SUPFAM" id="SSF101790">
    <property type="entry name" value="Aminomethyltransferase beta-barrel domain"/>
    <property type="match status" value="1"/>
</dbReference>
<proteinExistence type="inferred from homology"/>
<dbReference type="AlphaFoldDB" id="A0A248LM58"/>
<organism evidence="11 13">
    <name type="scientific">Laribacter hongkongensis</name>
    <dbReference type="NCBI Taxonomy" id="168471"/>
    <lineage>
        <taxon>Bacteria</taxon>
        <taxon>Pseudomonadati</taxon>
        <taxon>Pseudomonadota</taxon>
        <taxon>Betaproteobacteria</taxon>
        <taxon>Neisseriales</taxon>
        <taxon>Aquaspirillaceae</taxon>
        <taxon>Laribacter</taxon>
    </lineage>
</organism>
<dbReference type="EMBL" id="CP022115">
    <property type="protein sequence ID" value="ASJ25571.1"/>
    <property type="molecule type" value="Genomic_DNA"/>
</dbReference>
<evidence type="ECO:0000313" key="12">
    <source>
        <dbReference type="EMBL" id="MCG9026136.1"/>
    </source>
</evidence>
<dbReference type="InterPro" id="IPR027266">
    <property type="entry name" value="TrmE/GcvT-like"/>
</dbReference>
<evidence type="ECO:0000256" key="2">
    <source>
        <dbReference type="ARBA" id="ARBA00012616"/>
    </source>
</evidence>
<dbReference type="Gene3D" id="2.40.30.110">
    <property type="entry name" value="Aminomethyltransferase beta-barrel domains"/>
    <property type="match status" value="1"/>
</dbReference>